<keyword evidence="3" id="KW-1185">Reference proteome</keyword>
<evidence type="ECO:0000313" key="2">
    <source>
        <dbReference type="EMBL" id="EEQ30392.1"/>
    </source>
</evidence>
<feature type="region of interest" description="Disordered" evidence="1">
    <location>
        <begin position="24"/>
        <end position="55"/>
    </location>
</feature>
<name>C5FL20_ARTOC</name>
<accession>C5FL20</accession>
<proteinExistence type="predicted"/>
<dbReference type="EMBL" id="DS995703">
    <property type="protein sequence ID" value="EEQ30392.1"/>
    <property type="molecule type" value="Genomic_DNA"/>
</dbReference>
<dbReference type="RefSeq" id="XP_002847705.1">
    <property type="nucleotide sequence ID" value="XM_002847659.1"/>
</dbReference>
<dbReference type="VEuPathDB" id="FungiDB:MCYG_03211"/>
<evidence type="ECO:0000313" key="3">
    <source>
        <dbReference type="Proteomes" id="UP000002035"/>
    </source>
</evidence>
<dbReference type="HOGENOM" id="CLU_2084314_0_0_1"/>
<reference evidence="3" key="1">
    <citation type="journal article" date="2012" name="MBio">
        <title>Comparative genome analysis of Trichophyton rubrum and related dermatophytes reveals candidate genes involved in infection.</title>
        <authorList>
            <person name="Martinez D.A."/>
            <person name="Oliver B.G."/>
            <person name="Graeser Y."/>
            <person name="Goldberg J.M."/>
            <person name="Li W."/>
            <person name="Martinez-Rossi N.M."/>
            <person name="Monod M."/>
            <person name="Shelest E."/>
            <person name="Barton R.C."/>
            <person name="Birch E."/>
            <person name="Brakhage A.A."/>
            <person name="Chen Z."/>
            <person name="Gurr S.J."/>
            <person name="Heiman D."/>
            <person name="Heitman J."/>
            <person name="Kosti I."/>
            <person name="Rossi A."/>
            <person name="Saif S."/>
            <person name="Samalova M."/>
            <person name="Saunders C.W."/>
            <person name="Shea T."/>
            <person name="Summerbell R.C."/>
            <person name="Xu J."/>
            <person name="Young S."/>
            <person name="Zeng Q."/>
            <person name="Birren B.W."/>
            <person name="Cuomo C.A."/>
            <person name="White T.C."/>
        </authorList>
    </citation>
    <scope>NUCLEOTIDE SEQUENCE [LARGE SCALE GENOMIC DNA]</scope>
    <source>
        <strain evidence="3">ATCC MYA-4605 / CBS 113480</strain>
    </source>
</reference>
<protein>
    <submittedName>
        <fullName evidence="2">Uncharacterized protein</fullName>
    </submittedName>
</protein>
<evidence type="ECO:0000256" key="1">
    <source>
        <dbReference type="SAM" id="MobiDB-lite"/>
    </source>
</evidence>
<dbReference type="Proteomes" id="UP000002035">
    <property type="component" value="Unassembled WGS sequence"/>
</dbReference>
<feature type="compositionally biased region" description="Acidic residues" evidence="1">
    <location>
        <begin position="31"/>
        <end position="55"/>
    </location>
</feature>
<sequence>MDTTCGTRFSTRLRSKRYTNNGYYKTLGTMETDDEEDSEEEDDENDDGDDDMEAVEGEPILTMQQLMQYLQVDSYEFLNFPRSDMVRPWWEELYVTGSTLNKSPQKSATYLARRGLA</sequence>
<dbReference type="AlphaFoldDB" id="C5FL20"/>
<dbReference type="GeneID" id="9230387"/>
<gene>
    <name evidence="2" type="ORF">MCYG_03211</name>
</gene>
<organism evidence="2 3">
    <name type="scientific">Arthroderma otae (strain ATCC MYA-4605 / CBS 113480)</name>
    <name type="common">Microsporum canis</name>
    <dbReference type="NCBI Taxonomy" id="554155"/>
    <lineage>
        <taxon>Eukaryota</taxon>
        <taxon>Fungi</taxon>
        <taxon>Dikarya</taxon>
        <taxon>Ascomycota</taxon>
        <taxon>Pezizomycotina</taxon>
        <taxon>Eurotiomycetes</taxon>
        <taxon>Eurotiomycetidae</taxon>
        <taxon>Onygenales</taxon>
        <taxon>Arthrodermataceae</taxon>
        <taxon>Microsporum</taxon>
    </lineage>
</organism>